<dbReference type="InterPro" id="IPR006158">
    <property type="entry name" value="Cobalamin-bd"/>
</dbReference>
<dbReference type="InterPro" id="IPR034466">
    <property type="entry name" value="Methyltransferase_Class_B"/>
</dbReference>
<accession>A0AA90H2P2</accession>
<keyword evidence="4" id="KW-0408">Iron</keyword>
<organism evidence="8">
    <name type="scientific">Streptantibioticus silvisoli</name>
    <dbReference type="NCBI Taxonomy" id="2705255"/>
    <lineage>
        <taxon>Bacteria</taxon>
        <taxon>Bacillati</taxon>
        <taxon>Actinomycetota</taxon>
        <taxon>Actinomycetes</taxon>
        <taxon>Kitasatosporales</taxon>
        <taxon>Streptomycetaceae</taxon>
        <taxon>Streptantibioticus</taxon>
    </lineage>
</organism>
<evidence type="ECO:0000313" key="8">
    <source>
        <dbReference type="EMBL" id="MDI5970941.1"/>
    </source>
</evidence>
<comment type="cofactor">
    <cofactor evidence="1">
        <name>[4Fe-4S] cluster</name>
        <dbReference type="ChEBI" id="CHEBI:49883"/>
    </cofactor>
</comment>
<dbReference type="InterPro" id="IPR051198">
    <property type="entry name" value="BchE-like"/>
</dbReference>
<sequence length="659" mass="72764">MTADDVFEPVSGGSPALCHLIEVTAMPEVRYSLILGSLQASAQADPQVASAYRFAKHVLFQDPGLMGRLPQWVAGLEEPAVVALSTYFWNRAAVMSIAREVKRHWPRCVVVLGGNDVSYQTKTVFAEPAVDVLVHGEGEITFREVLRALAVHGSPAGVAGISHREGEKVVTTVPAPRIMDLSELPSPLLSGVYDKADLAASRTIIMETNRGCPYSCAFCYWGGATKSKVRPFPLEQVKAEISYVVENAPQNATLFIADANFGILPRDVEIAEWLVAELRRHDKQMFLYTNWAKNTSKRVIEAARILYSHKLIAAVTLSAQSFTPEVLEIAHRSNIRTSTYRTMQREFQSYGIPTYTELIWGLPGETLETHLDSVEEAITAGGHPVVYPLLLLNNTEYTTETFRDEHELVTRVLPYQVSNPEMQAEFVVGHARMTQEDWQRGLDIRLAGAVFYNCLNRCVLHYLNLRTGVRVVDLYARLVDYLENVCSDETVRRLAANQRVTWEDPAALDHSLVGELLDSGAIPEHLHYQAIVHRLTALDSIATITREAAEYLYAGLDSHDAVPRQEFEAVLAFQAVAAESLADCVRGDNRTRETSLPEDVHTLLAEAGQVTEAAAIDGEVRITLDSGNLAGTPADTMLLAIYHGSVRVPRALQPAVVPV</sequence>
<evidence type="ECO:0000256" key="2">
    <source>
        <dbReference type="ARBA" id="ARBA00022691"/>
    </source>
</evidence>
<dbReference type="AlphaFoldDB" id="A0AA90H2P2"/>
<dbReference type="Gene3D" id="3.80.30.20">
    <property type="entry name" value="tm_1862 like domain"/>
    <property type="match status" value="1"/>
</dbReference>
<dbReference type="SFLD" id="SFLDS00029">
    <property type="entry name" value="Radical_SAM"/>
    <property type="match status" value="1"/>
</dbReference>
<dbReference type="Pfam" id="PF02310">
    <property type="entry name" value="B12-binding"/>
    <property type="match status" value="1"/>
</dbReference>
<keyword evidence="3" id="KW-0479">Metal-binding</keyword>
<dbReference type="InterPro" id="IPR058240">
    <property type="entry name" value="rSAM_sf"/>
</dbReference>
<dbReference type="GO" id="GO:0005829">
    <property type="term" value="C:cytosol"/>
    <property type="evidence" value="ECO:0007669"/>
    <property type="project" value="TreeGrafter"/>
</dbReference>
<dbReference type="GO" id="GO:0003824">
    <property type="term" value="F:catalytic activity"/>
    <property type="evidence" value="ECO:0007669"/>
    <property type="project" value="InterPro"/>
</dbReference>
<dbReference type="CDD" id="cd02068">
    <property type="entry name" value="radical_SAM_B12_BD"/>
    <property type="match status" value="1"/>
</dbReference>
<comment type="caution">
    <text evidence="8">The sequence shown here is derived from an EMBL/GenBank/DDBJ whole genome shotgun (WGS) entry which is preliminary data.</text>
</comment>
<dbReference type="SFLD" id="SFLDG01082">
    <property type="entry name" value="B12-binding_domain_containing"/>
    <property type="match status" value="1"/>
</dbReference>
<dbReference type="PROSITE" id="PS51918">
    <property type="entry name" value="RADICAL_SAM"/>
    <property type="match status" value="1"/>
</dbReference>
<dbReference type="InterPro" id="IPR023404">
    <property type="entry name" value="rSAM_horseshoe"/>
</dbReference>
<dbReference type="PANTHER" id="PTHR43409">
    <property type="entry name" value="ANAEROBIC MAGNESIUM-PROTOPORPHYRIN IX MONOMETHYL ESTER CYCLASE-RELATED"/>
    <property type="match status" value="1"/>
</dbReference>
<name>A0AA90H2P2_9ACTN</name>
<proteinExistence type="predicted"/>
<feature type="domain" description="Radical SAM core" evidence="7">
    <location>
        <begin position="198"/>
        <end position="437"/>
    </location>
</feature>
<keyword evidence="2" id="KW-0949">S-adenosyl-L-methionine</keyword>
<protein>
    <submittedName>
        <fullName evidence="8">Radical SAM protein</fullName>
    </submittedName>
</protein>
<gene>
    <name evidence="8" type="ORF">POF50_016590</name>
</gene>
<evidence type="ECO:0000259" key="7">
    <source>
        <dbReference type="PROSITE" id="PS51918"/>
    </source>
</evidence>
<dbReference type="SFLD" id="SFLDG01123">
    <property type="entry name" value="methyltransferase_(Class_B)"/>
    <property type="match status" value="1"/>
</dbReference>
<evidence type="ECO:0000256" key="5">
    <source>
        <dbReference type="ARBA" id="ARBA00023014"/>
    </source>
</evidence>
<dbReference type="RefSeq" id="WP_271314459.1">
    <property type="nucleotide sequence ID" value="NZ_JABXJJ020000019.1"/>
</dbReference>
<dbReference type="GO" id="GO:0051539">
    <property type="term" value="F:4 iron, 4 sulfur cluster binding"/>
    <property type="evidence" value="ECO:0007669"/>
    <property type="project" value="UniProtKB-KW"/>
</dbReference>
<reference evidence="8" key="1">
    <citation type="submission" date="2023-05" db="EMBL/GenBank/DDBJ databases">
        <title>Streptantibioticus silvisoli sp. nov., acidotolerant actinomycetes 1 from pine litter.</title>
        <authorList>
            <person name="Swiecimska M."/>
            <person name="Golinska P."/>
            <person name="Sangal V."/>
            <person name="Wachnowicz B."/>
            <person name="Goodfellow M."/>
        </authorList>
    </citation>
    <scope>NUCLEOTIDE SEQUENCE</scope>
    <source>
        <strain evidence="8">SL13</strain>
    </source>
</reference>
<evidence type="ECO:0000256" key="1">
    <source>
        <dbReference type="ARBA" id="ARBA00001966"/>
    </source>
</evidence>
<dbReference type="InterPro" id="IPR007197">
    <property type="entry name" value="rSAM"/>
</dbReference>
<dbReference type="Gene3D" id="3.40.50.280">
    <property type="entry name" value="Cobalamin-binding domain"/>
    <property type="match status" value="1"/>
</dbReference>
<feature type="domain" description="B12-binding" evidence="6">
    <location>
        <begin position="77"/>
        <end position="156"/>
    </location>
</feature>
<dbReference type="GO" id="GO:0046872">
    <property type="term" value="F:metal ion binding"/>
    <property type="evidence" value="ECO:0007669"/>
    <property type="project" value="UniProtKB-KW"/>
</dbReference>
<dbReference type="GO" id="GO:0031419">
    <property type="term" value="F:cobalamin binding"/>
    <property type="evidence" value="ECO:0007669"/>
    <property type="project" value="InterPro"/>
</dbReference>
<evidence type="ECO:0000259" key="6">
    <source>
        <dbReference type="PROSITE" id="PS51332"/>
    </source>
</evidence>
<dbReference type="InterPro" id="IPR006638">
    <property type="entry name" value="Elp3/MiaA/NifB-like_rSAM"/>
</dbReference>
<dbReference type="PROSITE" id="PS51332">
    <property type="entry name" value="B12_BINDING"/>
    <property type="match status" value="1"/>
</dbReference>
<dbReference type="Pfam" id="PF04055">
    <property type="entry name" value="Radical_SAM"/>
    <property type="match status" value="1"/>
</dbReference>
<evidence type="ECO:0000256" key="4">
    <source>
        <dbReference type="ARBA" id="ARBA00023004"/>
    </source>
</evidence>
<dbReference type="EMBL" id="JABXJJ020000019">
    <property type="protein sequence ID" value="MDI5970941.1"/>
    <property type="molecule type" value="Genomic_DNA"/>
</dbReference>
<dbReference type="PANTHER" id="PTHR43409:SF16">
    <property type="entry name" value="SLR0320 PROTEIN"/>
    <property type="match status" value="1"/>
</dbReference>
<dbReference type="SMART" id="SM00729">
    <property type="entry name" value="Elp3"/>
    <property type="match status" value="1"/>
</dbReference>
<evidence type="ECO:0000256" key="3">
    <source>
        <dbReference type="ARBA" id="ARBA00022723"/>
    </source>
</evidence>
<dbReference type="SUPFAM" id="SSF102114">
    <property type="entry name" value="Radical SAM enzymes"/>
    <property type="match status" value="1"/>
</dbReference>
<keyword evidence="5" id="KW-0411">Iron-sulfur</keyword>